<gene>
    <name evidence="2" type="ORF">GSTUM_00010714001</name>
</gene>
<accession>D5GMH2</accession>
<keyword evidence="3" id="KW-1185">Reference proteome</keyword>
<feature type="region of interest" description="Disordered" evidence="1">
    <location>
        <begin position="26"/>
        <end position="108"/>
    </location>
</feature>
<dbReference type="GeneID" id="9182139"/>
<feature type="compositionally biased region" description="Low complexity" evidence="1">
    <location>
        <begin position="186"/>
        <end position="201"/>
    </location>
</feature>
<evidence type="ECO:0000313" key="3">
    <source>
        <dbReference type="Proteomes" id="UP000006911"/>
    </source>
</evidence>
<name>D5GMH2_TUBMM</name>
<evidence type="ECO:0000256" key="1">
    <source>
        <dbReference type="SAM" id="MobiDB-lite"/>
    </source>
</evidence>
<organism evidence="2 3">
    <name type="scientific">Tuber melanosporum (strain Mel28)</name>
    <name type="common">Perigord black truffle</name>
    <dbReference type="NCBI Taxonomy" id="656061"/>
    <lineage>
        <taxon>Eukaryota</taxon>
        <taxon>Fungi</taxon>
        <taxon>Dikarya</taxon>
        <taxon>Ascomycota</taxon>
        <taxon>Pezizomycotina</taxon>
        <taxon>Pezizomycetes</taxon>
        <taxon>Pezizales</taxon>
        <taxon>Tuberaceae</taxon>
        <taxon>Tuber</taxon>
    </lineage>
</organism>
<dbReference type="RefSeq" id="XP_002841524.1">
    <property type="nucleotide sequence ID" value="XM_002841478.1"/>
</dbReference>
<dbReference type="EMBL" id="FN430355">
    <property type="protein sequence ID" value="CAZ85715.1"/>
    <property type="molecule type" value="Genomic_DNA"/>
</dbReference>
<evidence type="ECO:0000313" key="2">
    <source>
        <dbReference type="EMBL" id="CAZ85715.1"/>
    </source>
</evidence>
<protein>
    <submittedName>
        <fullName evidence="2">(Perigord truffle) hypothetical protein</fullName>
    </submittedName>
</protein>
<feature type="region of interest" description="Disordered" evidence="1">
    <location>
        <begin position="169"/>
        <end position="201"/>
    </location>
</feature>
<feature type="compositionally biased region" description="Gly residues" evidence="1">
    <location>
        <begin position="74"/>
        <end position="85"/>
    </location>
</feature>
<dbReference type="AlphaFoldDB" id="D5GMH2"/>
<sequence>MFRFINSQVFKPTRIQFHRPRTGVDQVWRSISTTPKRSARGRGRAQTPGRSSADRTGTQSRKTTHQDTDDKQGCSGGSGNNGSGPNGNPPQPKPEEENEGETSKADAEDIKSRLHRLETRIGELSQAITKCDRKVDTKCRNITKKMETDREVARDLTVRLRDFLVCLLSSHRSGPPAGGATKRKSPPTTVSSSSTTGDSKH</sequence>
<feature type="compositionally biased region" description="Polar residues" evidence="1">
    <location>
        <begin position="48"/>
        <end position="61"/>
    </location>
</feature>
<dbReference type="InParanoid" id="D5GMH2"/>
<dbReference type="HOGENOM" id="CLU_1361303_0_0_1"/>
<reference evidence="2 3" key="1">
    <citation type="journal article" date="2010" name="Nature">
        <title>Perigord black truffle genome uncovers evolutionary origins and mechanisms of symbiosis.</title>
        <authorList>
            <person name="Martin F."/>
            <person name="Kohler A."/>
            <person name="Murat C."/>
            <person name="Balestrini R."/>
            <person name="Coutinho P.M."/>
            <person name="Jaillon O."/>
            <person name="Montanini B."/>
            <person name="Morin E."/>
            <person name="Noel B."/>
            <person name="Percudani R."/>
            <person name="Porcel B."/>
            <person name="Rubini A."/>
            <person name="Amicucci A."/>
            <person name="Amselem J."/>
            <person name="Anthouard V."/>
            <person name="Arcioni S."/>
            <person name="Artiguenave F."/>
            <person name="Aury J.M."/>
            <person name="Ballario P."/>
            <person name="Bolchi A."/>
            <person name="Brenna A."/>
            <person name="Brun A."/>
            <person name="Buee M."/>
            <person name="Cantarel B."/>
            <person name="Chevalier G."/>
            <person name="Couloux A."/>
            <person name="Da Silva C."/>
            <person name="Denoeud F."/>
            <person name="Duplessis S."/>
            <person name="Ghignone S."/>
            <person name="Hilselberger B."/>
            <person name="Iotti M."/>
            <person name="Marcais B."/>
            <person name="Mello A."/>
            <person name="Miranda M."/>
            <person name="Pacioni G."/>
            <person name="Quesneville H."/>
            <person name="Riccioni C."/>
            <person name="Ruotolo R."/>
            <person name="Splivallo R."/>
            <person name="Stocchi V."/>
            <person name="Tisserant E."/>
            <person name="Viscomi A.R."/>
            <person name="Zambonelli A."/>
            <person name="Zampieri E."/>
            <person name="Henrissat B."/>
            <person name="Lebrun M.H."/>
            <person name="Paolocci F."/>
            <person name="Bonfante P."/>
            <person name="Ottonello S."/>
            <person name="Wincker P."/>
        </authorList>
    </citation>
    <scope>NUCLEOTIDE SEQUENCE [LARGE SCALE GENOMIC DNA]</scope>
    <source>
        <strain evidence="2 3">Mel28</strain>
    </source>
</reference>
<dbReference type="Proteomes" id="UP000006911">
    <property type="component" value="Unassembled WGS sequence"/>
</dbReference>
<dbReference type="KEGG" id="tml:GSTUM_00010714001"/>
<proteinExistence type="predicted"/>